<dbReference type="InterPro" id="IPR013126">
    <property type="entry name" value="Hsp_70_fam"/>
</dbReference>
<sequence>MAIVPIDMRTGTIKTERIIGIDLGTTNSLVAYMHGDAPAVIAAKETGERILPSVVYFDDDFNPVFGKAAKERQKEHPERTIYSVKRLMGRAFEDIKGELSHISYRINEAESGKVCKIEIRGGANGQDIRYFTPIEISALLLKELKRWADVYFEEQIFKAVVTVPAYFNDAQRQATKDAGKLAGLEVLRIVNEPTAASLAYGLDKQKDGTIAVYDLGGGTFDISILKLDDGIFDVLSTNGDTHLGGDDIDQALMTSLAEEIKSSLGTDIFANRQFKQALRTAAEKAKRDLTENDETLLSAEFDGKKFERTLTLAEFEEIALPVIERTKKPCLRALKDAGLQTDEIDAVVLVGGSTRTRLVKKFVEKIFGGKKPYDSLNPDEVVALGAAVQASVLSGQTDDILLLDVTPLSLGIETVGAVTVPIIPRNSKVPVRVGQEFTTSVDNQTGVDIHVVQGERELVKDNRSLAKFTLKPIPAMPAGMPRILVIFALDADGVLSVTAKDQRTGKEQSVEVKPTYGLSDDEVEKMLMEGFEHAQEDLEARMLIETKTEGEAMLRSIENSIARNQALFDGLDEAERGKVLAVTHDLREALQGTDKNLIADLTEKANTETVHFAQVVMNEAVGKALREKNIDQV</sequence>
<dbReference type="PRINTS" id="PR00301">
    <property type="entry name" value="HEATSHOCK70"/>
</dbReference>
<dbReference type="Gene3D" id="1.20.1270.10">
    <property type="match status" value="1"/>
</dbReference>
<evidence type="ECO:0000313" key="6">
    <source>
        <dbReference type="EMBL" id="ACF13354.1"/>
    </source>
</evidence>
<organism evidence="6 7">
    <name type="scientific">Chloroherpeton thalassium (strain ATCC 35110 / GB-78)</name>
    <dbReference type="NCBI Taxonomy" id="517418"/>
    <lineage>
        <taxon>Bacteria</taxon>
        <taxon>Pseudomonadati</taxon>
        <taxon>Chlorobiota</taxon>
        <taxon>Chlorobiia</taxon>
        <taxon>Chlorobiales</taxon>
        <taxon>Chloroherpetonaceae</taxon>
        <taxon>Chloroherpeton</taxon>
    </lineage>
</organism>
<dbReference type="SUPFAM" id="SSF53067">
    <property type="entry name" value="Actin-like ATPase domain"/>
    <property type="match status" value="2"/>
</dbReference>
<dbReference type="Gene3D" id="2.60.34.10">
    <property type="entry name" value="Substrate Binding Domain Of DNAk, Chain A, domain 1"/>
    <property type="match status" value="1"/>
</dbReference>
<keyword evidence="2 5" id="KW-0547">Nucleotide-binding</keyword>
<keyword evidence="4" id="KW-0143">Chaperone</keyword>
<dbReference type="Proteomes" id="UP000001208">
    <property type="component" value="Chromosome"/>
</dbReference>
<dbReference type="KEGG" id="cts:Ctha_0887"/>
<dbReference type="eggNOG" id="COG0443">
    <property type="taxonomic scope" value="Bacteria"/>
</dbReference>
<dbReference type="Pfam" id="PF00012">
    <property type="entry name" value="HSP70"/>
    <property type="match status" value="1"/>
</dbReference>
<evidence type="ECO:0000256" key="3">
    <source>
        <dbReference type="ARBA" id="ARBA00022840"/>
    </source>
</evidence>
<dbReference type="SUPFAM" id="SSF100934">
    <property type="entry name" value="Heat shock protein 70kD (HSP70), C-terminal subdomain"/>
    <property type="match status" value="1"/>
</dbReference>
<dbReference type="PROSITE" id="PS00329">
    <property type="entry name" value="HSP70_2"/>
    <property type="match status" value="1"/>
</dbReference>
<evidence type="ECO:0000256" key="2">
    <source>
        <dbReference type="ARBA" id="ARBA00022741"/>
    </source>
</evidence>
<dbReference type="PROSITE" id="PS00297">
    <property type="entry name" value="HSP70_1"/>
    <property type="match status" value="1"/>
</dbReference>
<evidence type="ECO:0000256" key="5">
    <source>
        <dbReference type="RuleBase" id="RU003322"/>
    </source>
</evidence>
<dbReference type="FunFam" id="3.90.640.10:FF:000003">
    <property type="entry name" value="Molecular chaperone DnaK"/>
    <property type="match status" value="1"/>
</dbReference>
<evidence type="ECO:0000256" key="4">
    <source>
        <dbReference type="ARBA" id="ARBA00023186"/>
    </source>
</evidence>
<evidence type="ECO:0000313" key="7">
    <source>
        <dbReference type="Proteomes" id="UP000001208"/>
    </source>
</evidence>
<gene>
    <name evidence="6" type="ordered locus">Ctha_0887</name>
</gene>
<reference evidence="6 7" key="1">
    <citation type="submission" date="2008-06" db="EMBL/GenBank/DDBJ databases">
        <title>Complete sequence of Chloroherpeton thalassium ATCC 35110.</title>
        <authorList>
            <consortium name="US DOE Joint Genome Institute"/>
            <person name="Lucas S."/>
            <person name="Copeland A."/>
            <person name="Lapidus A."/>
            <person name="Glavina del Rio T."/>
            <person name="Dalin E."/>
            <person name="Tice H."/>
            <person name="Bruce D."/>
            <person name="Goodwin L."/>
            <person name="Pitluck S."/>
            <person name="Schmutz J."/>
            <person name="Larimer F."/>
            <person name="Land M."/>
            <person name="Hauser L."/>
            <person name="Kyrpides N."/>
            <person name="Mikhailova N."/>
            <person name="Liu Z."/>
            <person name="Li T."/>
            <person name="Zhao F."/>
            <person name="Overmann J."/>
            <person name="Bryant D.A."/>
            <person name="Richardson P."/>
        </authorList>
    </citation>
    <scope>NUCLEOTIDE SEQUENCE [LARGE SCALE GENOMIC DNA]</scope>
    <source>
        <strain evidence="7">ATCC 35110 / GB-78</strain>
    </source>
</reference>
<dbReference type="AlphaFoldDB" id="B3QWZ0"/>
<dbReference type="InterPro" id="IPR018181">
    <property type="entry name" value="Heat_shock_70_CS"/>
</dbReference>
<dbReference type="EMBL" id="CP001100">
    <property type="protein sequence ID" value="ACF13354.1"/>
    <property type="molecule type" value="Genomic_DNA"/>
</dbReference>
<protein>
    <submittedName>
        <fullName evidence="6">2-alkenal reductase</fullName>
        <ecNumber evidence="6">1.3.1.74</ecNumber>
    </submittedName>
</protein>
<comment type="similarity">
    <text evidence="1 5">Belongs to the heat shock protein 70 family.</text>
</comment>
<dbReference type="GO" id="GO:0005524">
    <property type="term" value="F:ATP binding"/>
    <property type="evidence" value="ECO:0007669"/>
    <property type="project" value="UniProtKB-KW"/>
</dbReference>
<keyword evidence="6" id="KW-0560">Oxidoreductase</keyword>
<dbReference type="OrthoDB" id="9766019at2"/>
<accession>B3QWZ0</accession>
<proteinExistence type="inferred from homology"/>
<dbReference type="STRING" id="517418.Ctha_0887"/>
<dbReference type="GO" id="GO:0032440">
    <property type="term" value="F:2-alkenal reductase [NAD(P)H] activity"/>
    <property type="evidence" value="ECO:0007669"/>
    <property type="project" value="UniProtKB-EC"/>
</dbReference>
<evidence type="ECO:0000256" key="1">
    <source>
        <dbReference type="ARBA" id="ARBA00007381"/>
    </source>
</evidence>
<dbReference type="HOGENOM" id="CLU_005965_2_1_10"/>
<keyword evidence="3 5" id="KW-0067">ATP-binding</keyword>
<dbReference type="GO" id="GO:0140662">
    <property type="term" value="F:ATP-dependent protein folding chaperone"/>
    <property type="evidence" value="ECO:0007669"/>
    <property type="project" value="InterPro"/>
</dbReference>
<dbReference type="NCBIfam" id="NF001413">
    <property type="entry name" value="PRK00290.1"/>
    <property type="match status" value="1"/>
</dbReference>
<dbReference type="RefSeq" id="WP_012499438.1">
    <property type="nucleotide sequence ID" value="NC_011026.1"/>
</dbReference>
<name>B3QWZ0_CHLT3</name>
<dbReference type="Gene3D" id="3.30.420.40">
    <property type="match status" value="2"/>
</dbReference>
<dbReference type="NCBIfam" id="NF003520">
    <property type="entry name" value="PRK05183.1"/>
    <property type="match status" value="1"/>
</dbReference>
<dbReference type="InterPro" id="IPR043129">
    <property type="entry name" value="ATPase_NBD"/>
</dbReference>
<dbReference type="EC" id="1.3.1.74" evidence="6"/>
<keyword evidence="7" id="KW-1185">Reference proteome</keyword>
<dbReference type="InterPro" id="IPR029047">
    <property type="entry name" value="HSP70_peptide-bd_sf"/>
</dbReference>
<dbReference type="PANTHER" id="PTHR19375">
    <property type="entry name" value="HEAT SHOCK PROTEIN 70KDA"/>
    <property type="match status" value="1"/>
</dbReference>
<dbReference type="Gene3D" id="3.90.640.10">
    <property type="entry name" value="Actin, Chain A, domain 4"/>
    <property type="match status" value="1"/>
</dbReference>
<dbReference type="InterPro" id="IPR029048">
    <property type="entry name" value="HSP70_C_sf"/>
</dbReference>
<dbReference type="SUPFAM" id="SSF100920">
    <property type="entry name" value="Heat shock protein 70kD (HSP70), peptide-binding domain"/>
    <property type="match status" value="1"/>
</dbReference>